<dbReference type="InterPro" id="IPR056740">
    <property type="entry name" value="ILV_EDD_C"/>
</dbReference>
<sequence>MSEGRKPQRPLRSNLPRGSYLGAVRAAQWLNLGIAEDDLDKPKIAIVNSSSELASCFSHLDGIAAELKQAIRAAGALPFEIRTAAPSDFITGVGARGAYMLAARDLVTNDIEVAVEGAQLDGMVCLASCDKTVPGQLMAAARLNIPTIVVACGYQPSGEYRGEHVDIEDVFVGAMHTLTGKLPVDDLIGMSRNAIRGPGVCSGLGTANSMHMVSEALGMSLPGSTPIAANSDRMFAYVRAAGKRIVQMVLDDLKPRDILTPDAFANAVMTVLAVGGSINTVKHMQAVATEGQIDVDVYGLFERYASQIPVLTAVRPVGHDTIEQLEAAGGGRAVMKRLEPWLKPGALTVTGASVADNLRDALVTDDEVVRTPERAFARQPAIVLVRGNLAPQAGIVKFGIAPDKQRSFSGRALCYSTSDAAIKAIQDGTIQPGAVVVMRGAGVCGGPAMGGGASRVVFALDGAGLSDKVAMLTDGHLSGLVCKGIVVAEVAPEAATGGPLALVEDGDTIEIDLDRRTCDLHVDEAERQRRRAVWQRPAPVNDTGWLKIYRANVGSMPQGAVLTGDKASAAPGTAEDGSPSSSARSIHGGEA</sequence>
<dbReference type="EMBL" id="JAQQCL010000002">
    <property type="protein sequence ID" value="MFM0715584.1"/>
    <property type="molecule type" value="Genomic_DNA"/>
</dbReference>
<gene>
    <name evidence="6" type="ORF">PQQ73_04505</name>
</gene>
<protein>
    <submittedName>
        <fullName evidence="6">Dihydroxy-acid dehydratase</fullName>
    </submittedName>
</protein>
<keyword evidence="7" id="KW-1185">Reference proteome</keyword>
<name>A0ABW9E7L6_9BURK</name>
<dbReference type="InterPro" id="IPR000581">
    <property type="entry name" value="ILV_EDD_N"/>
</dbReference>
<dbReference type="PANTHER" id="PTHR43661:SF3">
    <property type="entry name" value="D-XYLONATE DEHYDRATASE YAGF-RELATED"/>
    <property type="match status" value="1"/>
</dbReference>
<reference evidence="6 7" key="1">
    <citation type="journal article" date="2024" name="Chem. Sci.">
        <title>Discovery of megapolipeptins by genome mining of a Burkholderiales bacteria collection.</title>
        <authorList>
            <person name="Paulo B.S."/>
            <person name="Recchia M.J.J."/>
            <person name="Lee S."/>
            <person name="Fergusson C.H."/>
            <person name="Romanowski S.B."/>
            <person name="Hernandez A."/>
            <person name="Krull N."/>
            <person name="Liu D.Y."/>
            <person name="Cavanagh H."/>
            <person name="Bos A."/>
            <person name="Gray C.A."/>
            <person name="Murphy B.T."/>
            <person name="Linington R.G."/>
            <person name="Eustaquio A.S."/>
        </authorList>
    </citation>
    <scope>NUCLEOTIDE SEQUENCE [LARGE SCALE GENOMIC DNA]</scope>
    <source>
        <strain evidence="6 7">RL17-350-BIC-E</strain>
    </source>
</reference>
<dbReference type="Gene3D" id="3.50.30.80">
    <property type="entry name" value="IlvD/EDD C-terminal domain-like"/>
    <property type="match status" value="1"/>
</dbReference>
<evidence type="ECO:0000259" key="5">
    <source>
        <dbReference type="Pfam" id="PF24877"/>
    </source>
</evidence>
<evidence type="ECO:0000256" key="1">
    <source>
        <dbReference type="ARBA" id="ARBA00006486"/>
    </source>
</evidence>
<dbReference type="InterPro" id="IPR042096">
    <property type="entry name" value="Dihydro-acid_dehy_C"/>
</dbReference>
<feature type="region of interest" description="Disordered" evidence="3">
    <location>
        <begin position="562"/>
        <end position="591"/>
    </location>
</feature>
<dbReference type="Proteomes" id="UP001629392">
    <property type="component" value="Unassembled WGS sequence"/>
</dbReference>
<dbReference type="Pfam" id="PF24877">
    <property type="entry name" value="ILV_EDD_C"/>
    <property type="match status" value="1"/>
</dbReference>
<dbReference type="PANTHER" id="PTHR43661">
    <property type="entry name" value="D-XYLONATE DEHYDRATASE"/>
    <property type="match status" value="1"/>
</dbReference>
<evidence type="ECO:0000256" key="3">
    <source>
        <dbReference type="SAM" id="MobiDB-lite"/>
    </source>
</evidence>
<dbReference type="InterPro" id="IPR037237">
    <property type="entry name" value="IlvD/EDD_N"/>
</dbReference>
<feature type="domain" description="Dihydroxy-acid/6-phosphogluconate dehydratase N-terminal" evidence="4">
    <location>
        <begin position="41"/>
        <end position="357"/>
    </location>
</feature>
<evidence type="ECO:0000313" key="6">
    <source>
        <dbReference type="EMBL" id="MFM0715584.1"/>
    </source>
</evidence>
<comment type="caution">
    <text evidence="6">The sequence shown here is derived from an EMBL/GenBank/DDBJ whole genome shotgun (WGS) entry which is preliminary data.</text>
</comment>
<evidence type="ECO:0000313" key="7">
    <source>
        <dbReference type="Proteomes" id="UP001629392"/>
    </source>
</evidence>
<dbReference type="InterPro" id="IPR020558">
    <property type="entry name" value="DiOHA_6PGluconate_deHydtase_CS"/>
</dbReference>
<accession>A0ABW9E7L6</accession>
<feature type="domain" description="Dihydroxy-acid/6-phosphogluconate dehydratase C-terminal" evidence="5">
    <location>
        <begin position="367"/>
        <end position="560"/>
    </location>
</feature>
<keyword evidence="2" id="KW-0456">Lyase</keyword>
<dbReference type="Pfam" id="PF00920">
    <property type="entry name" value="ILVD_EDD_N"/>
    <property type="match status" value="1"/>
</dbReference>
<dbReference type="SUPFAM" id="SSF143975">
    <property type="entry name" value="IlvD/EDD N-terminal domain-like"/>
    <property type="match status" value="1"/>
</dbReference>
<dbReference type="SUPFAM" id="SSF52016">
    <property type="entry name" value="LeuD/IlvD-like"/>
    <property type="match status" value="1"/>
</dbReference>
<evidence type="ECO:0000256" key="2">
    <source>
        <dbReference type="ARBA" id="ARBA00023239"/>
    </source>
</evidence>
<comment type="similarity">
    <text evidence="1">Belongs to the IlvD/Edd family.</text>
</comment>
<dbReference type="PROSITE" id="PS00886">
    <property type="entry name" value="ILVD_EDD_1"/>
    <property type="match status" value="1"/>
</dbReference>
<organism evidence="6 7">
    <name type="scientific">Paraburkholderia strydomiana</name>
    <dbReference type="NCBI Taxonomy" id="1245417"/>
    <lineage>
        <taxon>Bacteria</taxon>
        <taxon>Pseudomonadati</taxon>
        <taxon>Pseudomonadota</taxon>
        <taxon>Betaproteobacteria</taxon>
        <taxon>Burkholderiales</taxon>
        <taxon>Burkholderiaceae</taxon>
        <taxon>Paraburkholderia</taxon>
    </lineage>
</organism>
<dbReference type="RefSeq" id="WP_408152250.1">
    <property type="nucleotide sequence ID" value="NZ_JAQQCJ010000002.1"/>
</dbReference>
<proteinExistence type="inferred from homology"/>
<evidence type="ECO:0000259" key="4">
    <source>
        <dbReference type="Pfam" id="PF00920"/>
    </source>
</evidence>